<keyword evidence="2" id="KW-0472">Membrane</keyword>
<evidence type="ECO:0000313" key="3">
    <source>
        <dbReference type="EMBL" id="UTW04702.1"/>
    </source>
</evidence>
<feature type="transmembrane region" description="Helical" evidence="2">
    <location>
        <begin position="9"/>
        <end position="29"/>
    </location>
</feature>
<keyword evidence="4" id="KW-1185">Reference proteome</keyword>
<accession>A0ABY5GYJ0</accession>
<keyword evidence="2" id="KW-1133">Transmembrane helix</keyword>
<dbReference type="Proteomes" id="UP001059950">
    <property type="component" value="Chromosome"/>
</dbReference>
<evidence type="ECO:0008006" key="5">
    <source>
        <dbReference type="Google" id="ProtNLM"/>
    </source>
</evidence>
<keyword evidence="2" id="KW-0812">Transmembrane</keyword>
<reference evidence="3" key="1">
    <citation type="submission" date="2021-04" db="EMBL/GenBank/DDBJ databases">
        <title>Oceanospirillales bacteria with DddD are important DMSP degraders in coastal seawater.</title>
        <authorList>
            <person name="Liu J."/>
        </authorList>
    </citation>
    <scope>NUCLEOTIDE SEQUENCE</scope>
    <source>
        <strain evidence="3">GY6</strain>
    </source>
</reference>
<gene>
    <name evidence="3" type="ORF">KDX31_06800</name>
</gene>
<protein>
    <recommendedName>
        <fullName evidence="5">SecD export protein N-terminal TM domain-containing protein</fullName>
    </recommendedName>
</protein>
<proteinExistence type="predicted"/>
<dbReference type="EMBL" id="CP073344">
    <property type="protein sequence ID" value="UTW04702.1"/>
    <property type="molecule type" value="Genomic_DNA"/>
</dbReference>
<organism evidence="3 4">
    <name type="scientific">Amphritea atlantica</name>
    <dbReference type="NCBI Taxonomy" id="355243"/>
    <lineage>
        <taxon>Bacteria</taxon>
        <taxon>Pseudomonadati</taxon>
        <taxon>Pseudomonadota</taxon>
        <taxon>Gammaproteobacteria</taxon>
        <taxon>Oceanospirillales</taxon>
        <taxon>Oceanospirillaceae</taxon>
        <taxon>Amphritea</taxon>
    </lineage>
</organism>
<feature type="region of interest" description="Disordered" evidence="1">
    <location>
        <begin position="126"/>
        <end position="148"/>
    </location>
</feature>
<name>A0ABY5GYJ0_9GAMM</name>
<sequence>MEWLKKHKYYFYIGLFCLWLTSGYFIHLIPGVGPVVQSFGDLSSEYPEYEFNVKSSTSGYIKVTAEGEASALLSEEERKVLAKEIETKVRNVFQTDTEEIIVNFVSKNVLLSIVLGDSDTGVFSYSFPSSEEKTPNNTSQPTHTARQL</sequence>
<evidence type="ECO:0000256" key="1">
    <source>
        <dbReference type="SAM" id="MobiDB-lite"/>
    </source>
</evidence>
<evidence type="ECO:0000313" key="4">
    <source>
        <dbReference type="Proteomes" id="UP001059950"/>
    </source>
</evidence>
<evidence type="ECO:0000256" key="2">
    <source>
        <dbReference type="SAM" id="Phobius"/>
    </source>
</evidence>